<dbReference type="PANTHER" id="PTHR37911">
    <property type="entry name" value="OSJNBA0067K08.20 PROTEIN"/>
    <property type="match status" value="1"/>
</dbReference>
<gene>
    <name evidence="1" type="ORF">Adt_20433</name>
</gene>
<evidence type="ECO:0000313" key="2">
    <source>
        <dbReference type="Proteomes" id="UP001604336"/>
    </source>
</evidence>
<evidence type="ECO:0000313" key="1">
    <source>
        <dbReference type="EMBL" id="KAL2504812.1"/>
    </source>
</evidence>
<reference evidence="2" key="1">
    <citation type="submission" date="2024-07" db="EMBL/GenBank/DDBJ databases">
        <title>Two chromosome-level genome assemblies of Korean endemic species Abeliophyllum distichum and Forsythia ovata (Oleaceae).</title>
        <authorList>
            <person name="Jang H."/>
        </authorList>
    </citation>
    <scope>NUCLEOTIDE SEQUENCE [LARGE SCALE GENOMIC DNA]</scope>
</reference>
<dbReference type="Proteomes" id="UP001604336">
    <property type="component" value="Unassembled WGS sequence"/>
</dbReference>
<dbReference type="PANTHER" id="PTHR37911:SF1">
    <property type="entry name" value="OS04G0497900 PROTEIN"/>
    <property type="match status" value="1"/>
</dbReference>
<sequence>MCLGFLLDNHPVLLLHPYTKEWKVKLEEMELGCDAPDEDDDNSGDAGENQIVDWIEEANEEKLLDAMCPGVGWGRVGWGGCMGGEILFLFLLEKNTYLYKIK</sequence>
<keyword evidence="2" id="KW-1185">Reference proteome</keyword>
<accession>A0ABD1SWL5</accession>
<dbReference type="EMBL" id="JBFOLK010000006">
    <property type="protein sequence ID" value="KAL2504812.1"/>
    <property type="molecule type" value="Genomic_DNA"/>
</dbReference>
<proteinExistence type="predicted"/>
<organism evidence="1 2">
    <name type="scientific">Abeliophyllum distichum</name>
    <dbReference type="NCBI Taxonomy" id="126358"/>
    <lineage>
        <taxon>Eukaryota</taxon>
        <taxon>Viridiplantae</taxon>
        <taxon>Streptophyta</taxon>
        <taxon>Embryophyta</taxon>
        <taxon>Tracheophyta</taxon>
        <taxon>Spermatophyta</taxon>
        <taxon>Magnoliopsida</taxon>
        <taxon>eudicotyledons</taxon>
        <taxon>Gunneridae</taxon>
        <taxon>Pentapetalae</taxon>
        <taxon>asterids</taxon>
        <taxon>lamiids</taxon>
        <taxon>Lamiales</taxon>
        <taxon>Oleaceae</taxon>
        <taxon>Forsythieae</taxon>
        <taxon>Abeliophyllum</taxon>
    </lineage>
</organism>
<name>A0ABD1SWL5_9LAMI</name>
<dbReference type="AlphaFoldDB" id="A0ABD1SWL5"/>
<protein>
    <submittedName>
        <fullName evidence="1">Uncharacterized protein</fullName>
    </submittedName>
</protein>
<comment type="caution">
    <text evidence="1">The sequence shown here is derived from an EMBL/GenBank/DDBJ whole genome shotgun (WGS) entry which is preliminary data.</text>
</comment>